<proteinExistence type="predicted"/>
<reference evidence="1" key="1">
    <citation type="submission" date="2022-10" db="EMBL/GenBank/DDBJ databases">
        <title>Culturing micro-colonial fungi from biological soil crusts in the Mojave desert and describing Neophaeococcomyces mojavensis, and introducing the new genera and species Taxawa tesnikishii.</title>
        <authorList>
            <person name="Kurbessoian T."/>
            <person name="Stajich J.E."/>
        </authorList>
    </citation>
    <scope>NUCLEOTIDE SEQUENCE</scope>
    <source>
        <strain evidence="1">TK_41</strain>
    </source>
</reference>
<dbReference type="EMBL" id="JAPDRK010000024">
    <property type="protein sequence ID" value="KAJ9602975.1"/>
    <property type="molecule type" value="Genomic_DNA"/>
</dbReference>
<dbReference type="AlphaFoldDB" id="A0AA39CCA8"/>
<name>A0AA39CCA8_9EURO</name>
<dbReference type="Proteomes" id="UP001172673">
    <property type="component" value="Unassembled WGS sequence"/>
</dbReference>
<keyword evidence="2" id="KW-1185">Reference proteome</keyword>
<organism evidence="1 2">
    <name type="scientific">Cladophialophora chaetospira</name>
    <dbReference type="NCBI Taxonomy" id="386627"/>
    <lineage>
        <taxon>Eukaryota</taxon>
        <taxon>Fungi</taxon>
        <taxon>Dikarya</taxon>
        <taxon>Ascomycota</taxon>
        <taxon>Pezizomycotina</taxon>
        <taxon>Eurotiomycetes</taxon>
        <taxon>Chaetothyriomycetidae</taxon>
        <taxon>Chaetothyriales</taxon>
        <taxon>Herpotrichiellaceae</taxon>
        <taxon>Cladophialophora</taxon>
    </lineage>
</organism>
<evidence type="ECO:0000313" key="1">
    <source>
        <dbReference type="EMBL" id="KAJ9602975.1"/>
    </source>
</evidence>
<comment type="caution">
    <text evidence="1">The sequence shown here is derived from an EMBL/GenBank/DDBJ whole genome shotgun (WGS) entry which is preliminary data.</text>
</comment>
<accession>A0AA39CCA8</accession>
<protein>
    <submittedName>
        <fullName evidence="1">Uncharacterized protein</fullName>
    </submittedName>
</protein>
<sequence>MAISQSASPNTITTGKVTVAMVAIWGFFYNGLYSKPSLAALKGRSLEEIDELFEKRVGVFKFKNYQTEIQEKALHDVQINTGAFLDKKPVVNHVEIEQPEVKVE</sequence>
<evidence type="ECO:0000313" key="2">
    <source>
        <dbReference type="Proteomes" id="UP001172673"/>
    </source>
</evidence>
<gene>
    <name evidence="1" type="ORF">H2200_012755</name>
</gene>